<evidence type="ECO:0000256" key="1">
    <source>
        <dbReference type="SAM" id="MobiDB-lite"/>
    </source>
</evidence>
<protein>
    <submittedName>
        <fullName evidence="2">Uncharacterized protein</fullName>
    </submittedName>
</protein>
<keyword evidence="3" id="KW-1185">Reference proteome</keyword>
<name>A0AAV6KEH3_9ERIC</name>
<sequence>MLESEHGVSGGVEQDVTTVEGEKPAFDPEHDIAVDVGGGEVALVYGEEFAGNCYVYWVRSTELSADDCHWVN</sequence>
<dbReference type="Proteomes" id="UP000823749">
    <property type="component" value="Chromosome 5"/>
</dbReference>
<evidence type="ECO:0000313" key="2">
    <source>
        <dbReference type="EMBL" id="KAG5550712.1"/>
    </source>
</evidence>
<gene>
    <name evidence="2" type="ORF">RHGRI_015612</name>
</gene>
<dbReference type="AlphaFoldDB" id="A0AAV6KEH3"/>
<dbReference type="EMBL" id="JACTNZ010000005">
    <property type="protein sequence ID" value="KAG5550712.1"/>
    <property type="molecule type" value="Genomic_DNA"/>
</dbReference>
<organism evidence="2 3">
    <name type="scientific">Rhododendron griersonianum</name>
    <dbReference type="NCBI Taxonomy" id="479676"/>
    <lineage>
        <taxon>Eukaryota</taxon>
        <taxon>Viridiplantae</taxon>
        <taxon>Streptophyta</taxon>
        <taxon>Embryophyta</taxon>
        <taxon>Tracheophyta</taxon>
        <taxon>Spermatophyta</taxon>
        <taxon>Magnoliopsida</taxon>
        <taxon>eudicotyledons</taxon>
        <taxon>Gunneridae</taxon>
        <taxon>Pentapetalae</taxon>
        <taxon>asterids</taxon>
        <taxon>Ericales</taxon>
        <taxon>Ericaceae</taxon>
        <taxon>Ericoideae</taxon>
        <taxon>Rhodoreae</taxon>
        <taxon>Rhododendron</taxon>
    </lineage>
</organism>
<evidence type="ECO:0000313" key="3">
    <source>
        <dbReference type="Proteomes" id="UP000823749"/>
    </source>
</evidence>
<proteinExistence type="predicted"/>
<reference evidence="2" key="1">
    <citation type="submission" date="2020-08" db="EMBL/GenBank/DDBJ databases">
        <title>Plant Genome Project.</title>
        <authorList>
            <person name="Zhang R.-G."/>
        </authorList>
    </citation>
    <scope>NUCLEOTIDE SEQUENCE</scope>
    <source>
        <strain evidence="2">WSP0</strain>
        <tissue evidence="2">Leaf</tissue>
    </source>
</reference>
<accession>A0AAV6KEH3</accession>
<comment type="caution">
    <text evidence="2">The sequence shown here is derived from an EMBL/GenBank/DDBJ whole genome shotgun (WGS) entry which is preliminary data.</text>
</comment>
<feature type="compositionally biased region" description="Basic and acidic residues" evidence="1">
    <location>
        <begin position="20"/>
        <end position="31"/>
    </location>
</feature>
<feature type="region of interest" description="Disordered" evidence="1">
    <location>
        <begin position="1"/>
        <end position="31"/>
    </location>
</feature>